<dbReference type="InterPro" id="IPR001020">
    <property type="entry name" value="PTS_HPr_His_P_site"/>
</dbReference>
<dbReference type="InterPro" id="IPR011055">
    <property type="entry name" value="Dup_hybrid_motif"/>
</dbReference>
<proteinExistence type="inferred from homology"/>
<name>A0A6L5I1W5_9PSED</name>
<evidence type="ECO:0000259" key="5">
    <source>
        <dbReference type="PROSITE" id="PS51093"/>
    </source>
</evidence>
<dbReference type="PRINTS" id="PR00107">
    <property type="entry name" value="PHOSPHOCPHPR"/>
</dbReference>
<evidence type="ECO:0000256" key="2">
    <source>
        <dbReference type="ARBA" id="ARBA00022448"/>
    </source>
</evidence>
<dbReference type="FunFam" id="2.70.70.10:FF:000001">
    <property type="entry name" value="PTS system glucose-specific IIA component"/>
    <property type="match status" value="1"/>
</dbReference>
<dbReference type="InterPro" id="IPR050499">
    <property type="entry name" value="PEP-utilizing_PTS_enzyme"/>
</dbReference>
<evidence type="ECO:0000256" key="1">
    <source>
        <dbReference type="ARBA" id="ARBA00007837"/>
    </source>
</evidence>
<dbReference type="GO" id="GO:0009401">
    <property type="term" value="P:phosphoenolpyruvate-dependent sugar phosphotransferase system"/>
    <property type="evidence" value="ECO:0007669"/>
    <property type="project" value="InterPro"/>
</dbReference>
<dbReference type="Gene3D" id="3.50.30.10">
    <property type="entry name" value="Phosphohistidine domain"/>
    <property type="match status" value="1"/>
</dbReference>
<dbReference type="Pfam" id="PF00381">
    <property type="entry name" value="PTS-HPr"/>
    <property type="match status" value="1"/>
</dbReference>
<feature type="non-terminal residue" evidence="7">
    <location>
        <position position="511"/>
    </location>
</feature>
<dbReference type="InterPro" id="IPR008279">
    <property type="entry name" value="PEP-util_enz_mobile_dom"/>
</dbReference>
<dbReference type="InterPro" id="IPR035895">
    <property type="entry name" value="HPr-like_sf"/>
</dbReference>
<dbReference type="AlphaFoldDB" id="A0A6L5I1W5"/>
<sequence>MVTTQQLELLAPLSGVLMPLEQVPDPVFSSRLMGDGLCIDPTSQVLCAPLAGVISNLQHTGHAVSITDASGVQVLLHIGLDTVNLGGQGFTCLVEEGQQVVAGQALIEFDADYVAQHARSLLTLMLVVSGESIIDVSGSEVLVEAGQPVLRVGEAAVQASTQQAPSQGDTLFSLAIALPNPNGLHARPAAVFAQAAKGFAATIELHKHEQRINAKSLVAIMTLQTSHGDVVQVSATGEDAEQAIRVLSDLLVAGCGEAVTPVAQAATETTYASAPEPVRVDDTLLRGVCASSGAVFGQVVQISAQTLDYPEAGAGEAFERAQLQRALLEADTALDTLGREFSQGPQGQIFSAHRELLQDPSLLEQAYPLLASGKSAAFSWAAAVEANEKVFRNLGNAFLAERAQDLADVGQRVLKLILRVEDAVQALPDNAILIADQLSPSQTAGLDTTKVVGFATVGGGATSHVAILARALGLPAMCGLPVHVLNLASGTPVLLDAEQGELHVRPSEAAV</sequence>
<organism evidence="7 8">
    <name type="scientific">Pseudomonas helleri</name>
    <dbReference type="NCBI Taxonomy" id="1608996"/>
    <lineage>
        <taxon>Bacteria</taxon>
        <taxon>Pseudomonadati</taxon>
        <taxon>Pseudomonadota</taxon>
        <taxon>Gammaproteobacteria</taxon>
        <taxon>Pseudomonadales</taxon>
        <taxon>Pseudomonadaceae</taxon>
        <taxon>Pseudomonas</taxon>
    </lineage>
</organism>
<dbReference type="EMBL" id="WIVU01000097">
    <property type="protein sequence ID" value="MQU09177.1"/>
    <property type="molecule type" value="Genomic_DNA"/>
</dbReference>
<feature type="domain" description="PTS EIIA type-1" evidence="5">
    <location>
        <begin position="25"/>
        <end position="129"/>
    </location>
</feature>
<dbReference type="InterPro" id="IPR036618">
    <property type="entry name" value="PtsI_HPr-bd_sf"/>
</dbReference>
<dbReference type="NCBIfam" id="TIGR00830">
    <property type="entry name" value="PTBA"/>
    <property type="match status" value="1"/>
</dbReference>
<feature type="domain" description="HPr" evidence="6">
    <location>
        <begin position="171"/>
        <end position="258"/>
    </location>
</feature>
<keyword evidence="4" id="KW-0808">Transferase</keyword>
<dbReference type="InterPro" id="IPR001127">
    <property type="entry name" value="PTS_EIIA_1_perm"/>
</dbReference>
<dbReference type="SUPFAM" id="SSF52009">
    <property type="entry name" value="Phosphohistidine domain"/>
    <property type="match status" value="1"/>
</dbReference>
<evidence type="ECO:0000256" key="4">
    <source>
        <dbReference type="ARBA" id="ARBA00022679"/>
    </source>
</evidence>
<keyword evidence="2" id="KW-0813">Transport</keyword>
<dbReference type="SUPFAM" id="SSF55594">
    <property type="entry name" value="HPr-like"/>
    <property type="match status" value="1"/>
</dbReference>
<dbReference type="CDD" id="cd00367">
    <property type="entry name" value="PTS-HPr_like"/>
    <property type="match status" value="1"/>
</dbReference>
<dbReference type="Gene3D" id="2.70.70.10">
    <property type="entry name" value="Glucose Permease (Domain IIA)"/>
    <property type="match status" value="1"/>
</dbReference>
<dbReference type="PROSITE" id="PS00371">
    <property type="entry name" value="PTS_EIIA_TYPE_1_HIS"/>
    <property type="match status" value="1"/>
</dbReference>
<gene>
    <name evidence="7" type="ORF">GHO27_26390</name>
</gene>
<dbReference type="NCBIfam" id="TIGR01003">
    <property type="entry name" value="PTS_HPr_family"/>
    <property type="match status" value="1"/>
</dbReference>
<dbReference type="Gene3D" id="1.10.274.10">
    <property type="entry name" value="PtsI, HPr-binding domain"/>
    <property type="match status" value="1"/>
</dbReference>
<keyword evidence="3" id="KW-0762">Sugar transport</keyword>
<dbReference type="SUPFAM" id="SSF51261">
    <property type="entry name" value="Duplicated hybrid motif"/>
    <property type="match status" value="1"/>
</dbReference>
<comment type="caution">
    <text evidence="7">The sequence shown here is derived from an EMBL/GenBank/DDBJ whole genome shotgun (WGS) entry which is preliminary data.</text>
</comment>
<protein>
    <submittedName>
        <fullName evidence="7">HPr family phosphocarrier protein</fullName>
    </submittedName>
</protein>
<dbReference type="Proteomes" id="UP000478064">
    <property type="component" value="Unassembled WGS sequence"/>
</dbReference>
<dbReference type="Pfam" id="PF05524">
    <property type="entry name" value="PEP-utilisers_N"/>
    <property type="match status" value="1"/>
</dbReference>
<dbReference type="InterPro" id="IPR008731">
    <property type="entry name" value="PTS_EIN"/>
</dbReference>
<dbReference type="Pfam" id="PF00391">
    <property type="entry name" value="PEP-utilizers"/>
    <property type="match status" value="1"/>
</dbReference>
<dbReference type="PROSITE" id="PS00369">
    <property type="entry name" value="PTS_HPR_HIS"/>
    <property type="match status" value="1"/>
</dbReference>
<dbReference type="Pfam" id="PF00358">
    <property type="entry name" value="PTS_EIIA_1"/>
    <property type="match status" value="1"/>
</dbReference>
<dbReference type="PROSITE" id="PS51350">
    <property type="entry name" value="PTS_HPR_DOM"/>
    <property type="match status" value="1"/>
</dbReference>
<evidence type="ECO:0000313" key="8">
    <source>
        <dbReference type="Proteomes" id="UP000478064"/>
    </source>
</evidence>
<accession>A0A6L5I1W5</accession>
<dbReference type="Gene3D" id="3.30.1340.10">
    <property type="entry name" value="HPr-like"/>
    <property type="match status" value="1"/>
</dbReference>
<reference evidence="7 8" key="1">
    <citation type="submission" date="2019-10" db="EMBL/GenBank/DDBJ databases">
        <title>Evaluation of single-gene subtyping targets for Pseudomonas.</title>
        <authorList>
            <person name="Reichler S.J."/>
            <person name="Orsi R.H."/>
            <person name="Wiedmann M."/>
            <person name="Martin N.H."/>
            <person name="Murphy S.I."/>
        </authorList>
    </citation>
    <scope>NUCLEOTIDE SEQUENCE [LARGE SCALE GENOMIC DNA]</scope>
    <source>
        <strain evidence="7 8">FSL R10-1637</strain>
    </source>
</reference>
<dbReference type="InterPro" id="IPR036637">
    <property type="entry name" value="Phosphohistidine_dom_sf"/>
</dbReference>
<dbReference type="PROSITE" id="PS51093">
    <property type="entry name" value="PTS_EIIA_TYPE_1"/>
    <property type="match status" value="1"/>
</dbReference>
<dbReference type="PANTHER" id="PTHR46244">
    <property type="entry name" value="PHOSPHOENOLPYRUVATE-PROTEIN PHOSPHOTRANSFERASE"/>
    <property type="match status" value="1"/>
</dbReference>
<dbReference type="PANTHER" id="PTHR46244:SF6">
    <property type="entry name" value="PHOSPHOENOLPYRUVATE-PROTEIN PHOSPHOTRANSFERASE"/>
    <property type="match status" value="1"/>
</dbReference>
<dbReference type="RefSeq" id="WP_153375947.1">
    <property type="nucleotide sequence ID" value="NZ_WIVU01000097.1"/>
</dbReference>
<evidence type="ECO:0000313" key="7">
    <source>
        <dbReference type="EMBL" id="MQU09177.1"/>
    </source>
</evidence>
<dbReference type="GO" id="GO:0016772">
    <property type="term" value="F:transferase activity, transferring phosphorus-containing groups"/>
    <property type="evidence" value="ECO:0007669"/>
    <property type="project" value="InterPro"/>
</dbReference>
<comment type="similarity">
    <text evidence="1">Belongs to the PEP-utilizing enzyme family.</text>
</comment>
<dbReference type="SUPFAM" id="SSF47831">
    <property type="entry name" value="Enzyme I of the PEP:sugar phosphotransferase system HPr-binding (sub)domain"/>
    <property type="match status" value="1"/>
</dbReference>
<evidence type="ECO:0000256" key="3">
    <source>
        <dbReference type="ARBA" id="ARBA00022597"/>
    </source>
</evidence>
<evidence type="ECO:0000259" key="6">
    <source>
        <dbReference type="PROSITE" id="PS51350"/>
    </source>
</evidence>
<dbReference type="InterPro" id="IPR000032">
    <property type="entry name" value="HPr-like"/>
</dbReference>